<protein>
    <submittedName>
        <fullName evidence="8 10">mRNA-decapping enzyme 1B</fullName>
    </submittedName>
</protein>
<evidence type="ECO:0000313" key="9">
    <source>
        <dbReference type="Proteomes" id="UP000694846"/>
    </source>
</evidence>
<evidence type="ECO:0000256" key="1">
    <source>
        <dbReference type="ARBA" id="ARBA00004496"/>
    </source>
</evidence>
<organism evidence="8">
    <name type="scientific">Sipha flava</name>
    <name type="common">yellow sugarcane aphid</name>
    <dbReference type="NCBI Taxonomy" id="143950"/>
    <lineage>
        <taxon>Eukaryota</taxon>
        <taxon>Metazoa</taxon>
        <taxon>Ecdysozoa</taxon>
        <taxon>Arthropoda</taxon>
        <taxon>Hexapoda</taxon>
        <taxon>Insecta</taxon>
        <taxon>Pterygota</taxon>
        <taxon>Neoptera</taxon>
        <taxon>Paraneoptera</taxon>
        <taxon>Hemiptera</taxon>
        <taxon>Sternorrhyncha</taxon>
        <taxon>Aphidomorpha</taxon>
        <taxon>Aphidoidea</taxon>
        <taxon>Aphididae</taxon>
        <taxon>Sipha</taxon>
    </lineage>
</organism>
<feature type="region of interest" description="Disordered" evidence="6">
    <location>
        <begin position="289"/>
        <end position="310"/>
    </location>
</feature>
<dbReference type="Proteomes" id="UP000694846">
    <property type="component" value="Unplaced"/>
</dbReference>
<dbReference type="GO" id="GO:0006397">
    <property type="term" value="P:mRNA processing"/>
    <property type="evidence" value="ECO:0007669"/>
    <property type="project" value="UniProtKB-KW"/>
</dbReference>
<evidence type="ECO:0000313" key="8">
    <source>
        <dbReference type="EMBL" id="MBY72356.1"/>
    </source>
</evidence>
<dbReference type="InterPro" id="IPR010334">
    <property type="entry name" value="Dcp1"/>
</dbReference>
<evidence type="ECO:0000256" key="4">
    <source>
        <dbReference type="ARBA" id="ARBA00022664"/>
    </source>
</evidence>
<dbReference type="PANTHER" id="PTHR16290:SF0">
    <property type="entry name" value="DECAPPING PROTEIN 1, ISOFORM A"/>
    <property type="match status" value="1"/>
</dbReference>
<dbReference type="GO" id="GO:0000290">
    <property type="term" value="P:deadenylation-dependent decapping of nuclear-transcribed mRNA"/>
    <property type="evidence" value="ECO:0007669"/>
    <property type="project" value="InterPro"/>
</dbReference>
<dbReference type="Pfam" id="PF16741">
    <property type="entry name" value="mRNA_decap_C"/>
    <property type="match status" value="1"/>
</dbReference>
<dbReference type="Pfam" id="PF06058">
    <property type="entry name" value="DCP1"/>
    <property type="match status" value="1"/>
</dbReference>
<evidence type="ECO:0000256" key="5">
    <source>
        <dbReference type="ARBA" id="ARBA00023161"/>
    </source>
</evidence>
<dbReference type="GO" id="GO:0003729">
    <property type="term" value="F:mRNA binding"/>
    <property type="evidence" value="ECO:0007669"/>
    <property type="project" value="TreeGrafter"/>
</dbReference>
<dbReference type="InterPro" id="IPR011993">
    <property type="entry name" value="PH-like_dom_sf"/>
</dbReference>
<dbReference type="SUPFAM" id="SSF50729">
    <property type="entry name" value="PH domain-like"/>
    <property type="match status" value="1"/>
</dbReference>
<feature type="region of interest" description="Disordered" evidence="6">
    <location>
        <begin position="158"/>
        <end position="180"/>
    </location>
</feature>
<sequence>MSYGDSEAKMNLSALQRVDPYVDSIVQTAGHVALYSFNAEANAWQKNNVEGTLHVYTRSAEPLHSIMIMNRLNTNNLMEPIENGLDLQLQEPFLLYRNSGGSIYGIWFYDKDECAKISSILKSLIKNMVVKQNDKITKQETGSNKSIDLVSMLSRAQEDYRANKTSSKRTGTPSKKVEENAPPQCVMDFFAKAGSGKNFSDGLPSLSSYANTQSTQTPTLKTGSNESMLHKLMASPIHTVEQIEMQQRSATPRSDVLVPTPTEQTKPAKQCSFNNIKPRSLINQLNQQVEDNTSHAKRNGYHHPKENKDNSYSTSLIEHFLNQSEQSEKLDVPIGASLTLESQVEDELMPPTRFIMDDIEDELVTSSVNAMSLTEPKHLEPATNRLEPLTKNQLLQAIEYLLKNDSDFMVKIHEAYVKSLLRN</sequence>
<comment type="subcellular location">
    <subcellularLocation>
        <location evidence="1">Cytoplasm</location>
    </subcellularLocation>
</comment>
<keyword evidence="4" id="KW-0507">mRNA processing</keyword>
<reference evidence="8" key="1">
    <citation type="submission" date="2018-04" db="EMBL/GenBank/DDBJ databases">
        <title>Transcriptome assembly of Sipha flava.</title>
        <authorList>
            <person name="Scully E.D."/>
            <person name="Geib S.M."/>
            <person name="Palmer N.A."/>
            <person name="Koch K."/>
            <person name="Bradshaw J."/>
            <person name="Heng-Moss T."/>
            <person name="Sarath G."/>
        </authorList>
    </citation>
    <scope>NUCLEOTIDE SEQUENCE</scope>
</reference>
<feature type="domain" description="mRNA-decapping enzyme C-terminal" evidence="7">
    <location>
        <begin position="387"/>
        <end position="420"/>
    </location>
</feature>
<proteinExistence type="inferred from homology"/>
<gene>
    <name evidence="8" type="primary">DCP1B</name>
    <name evidence="10" type="synonym">LOC112690731</name>
    <name evidence="8" type="ORF">g.37163</name>
</gene>
<accession>A0A2S2Q3R3</accession>
<dbReference type="GO" id="GO:0000932">
    <property type="term" value="C:P-body"/>
    <property type="evidence" value="ECO:0007669"/>
    <property type="project" value="TreeGrafter"/>
</dbReference>
<evidence type="ECO:0000259" key="7">
    <source>
        <dbReference type="Pfam" id="PF16741"/>
    </source>
</evidence>
<reference evidence="10" key="2">
    <citation type="submission" date="2025-04" db="UniProtKB">
        <authorList>
            <consortium name="RefSeq"/>
        </authorList>
    </citation>
    <scope>IDENTIFICATION</scope>
    <source>
        <tissue evidence="10">Whole body</tissue>
    </source>
</reference>
<dbReference type="PANTHER" id="PTHR16290">
    <property type="entry name" value="TRANSCRIPTION FACTOR SMIF DECAPPING ENZYME DCP1"/>
    <property type="match status" value="1"/>
</dbReference>
<evidence type="ECO:0000256" key="6">
    <source>
        <dbReference type="SAM" id="MobiDB-lite"/>
    </source>
</evidence>
<dbReference type="CDD" id="cd09804">
    <property type="entry name" value="Dcp1"/>
    <property type="match status" value="1"/>
</dbReference>
<dbReference type="Gene3D" id="2.30.29.30">
    <property type="entry name" value="Pleckstrin-homology domain (PH domain)/Phosphotyrosine-binding domain (PTB)"/>
    <property type="match status" value="1"/>
</dbReference>
<dbReference type="AlphaFoldDB" id="A0A2S2Q3R3"/>
<dbReference type="GO" id="GO:0008047">
    <property type="term" value="F:enzyme activator activity"/>
    <property type="evidence" value="ECO:0007669"/>
    <property type="project" value="InterPro"/>
</dbReference>
<dbReference type="EMBL" id="GGMS01003153">
    <property type="protein sequence ID" value="MBY72356.1"/>
    <property type="molecule type" value="Transcribed_RNA"/>
</dbReference>
<dbReference type="InterPro" id="IPR031953">
    <property type="entry name" value="mRNA_decap_C"/>
</dbReference>
<name>A0A2S2Q3R3_9HEMI</name>
<comment type="similarity">
    <text evidence="2">Belongs to the DCP1 family.</text>
</comment>
<keyword evidence="5" id="KW-0866">Nonsense-mediated mRNA decay</keyword>
<dbReference type="Gene3D" id="6.10.140.2030">
    <property type="match status" value="1"/>
</dbReference>
<dbReference type="GO" id="GO:0031087">
    <property type="term" value="P:deadenylation-independent decapping of nuclear-transcribed mRNA"/>
    <property type="evidence" value="ECO:0007669"/>
    <property type="project" value="TreeGrafter"/>
</dbReference>
<feature type="region of interest" description="Disordered" evidence="6">
    <location>
        <begin position="248"/>
        <end position="268"/>
    </location>
</feature>
<evidence type="ECO:0000256" key="3">
    <source>
        <dbReference type="ARBA" id="ARBA00022490"/>
    </source>
</evidence>
<feature type="compositionally biased region" description="Polar residues" evidence="6">
    <location>
        <begin position="163"/>
        <end position="173"/>
    </location>
</feature>
<dbReference type="OrthoDB" id="440673at2759"/>
<keyword evidence="3" id="KW-0963">Cytoplasm</keyword>
<evidence type="ECO:0000313" key="10">
    <source>
        <dbReference type="RefSeq" id="XP_025420588.1"/>
    </source>
</evidence>
<evidence type="ECO:0000256" key="2">
    <source>
        <dbReference type="ARBA" id="ARBA00008778"/>
    </source>
</evidence>
<dbReference type="GO" id="GO:0000184">
    <property type="term" value="P:nuclear-transcribed mRNA catabolic process, nonsense-mediated decay"/>
    <property type="evidence" value="ECO:0007669"/>
    <property type="project" value="UniProtKB-KW"/>
</dbReference>
<dbReference type="RefSeq" id="XP_025420588.1">
    <property type="nucleotide sequence ID" value="XM_025564803.1"/>
</dbReference>
<keyword evidence="9" id="KW-1185">Reference proteome</keyword>